<dbReference type="OMA" id="VPIDYRK"/>
<feature type="compositionally biased region" description="Basic and acidic residues" evidence="2">
    <location>
        <begin position="46"/>
        <end position="58"/>
    </location>
</feature>
<organism evidence="4 5">
    <name type="scientific">Paramecium primaurelia</name>
    <dbReference type="NCBI Taxonomy" id="5886"/>
    <lineage>
        <taxon>Eukaryota</taxon>
        <taxon>Sar</taxon>
        <taxon>Alveolata</taxon>
        <taxon>Ciliophora</taxon>
        <taxon>Intramacronucleata</taxon>
        <taxon>Oligohymenophorea</taxon>
        <taxon>Peniculida</taxon>
        <taxon>Parameciidae</taxon>
        <taxon>Paramecium</taxon>
    </lineage>
</organism>
<dbReference type="AlphaFoldDB" id="A0A8S1MY91"/>
<feature type="region of interest" description="Disordered" evidence="2">
    <location>
        <begin position="750"/>
        <end position="799"/>
    </location>
</feature>
<feature type="coiled-coil region" evidence="1">
    <location>
        <begin position="249"/>
        <end position="276"/>
    </location>
</feature>
<evidence type="ECO:0000259" key="3">
    <source>
        <dbReference type="PROSITE" id="PS51752"/>
    </source>
</evidence>
<feature type="compositionally biased region" description="Basic and acidic residues" evidence="2">
    <location>
        <begin position="784"/>
        <end position="799"/>
    </location>
</feature>
<feature type="region of interest" description="Disordered" evidence="2">
    <location>
        <begin position="1"/>
        <end position="60"/>
    </location>
</feature>
<feature type="coiled-coil region" evidence="1">
    <location>
        <begin position="372"/>
        <end position="424"/>
    </location>
</feature>
<evidence type="ECO:0000256" key="1">
    <source>
        <dbReference type="SAM" id="Coils"/>
    </source>
</evidence>
<feature type="domain" description="Jacalin-type lectin" evidence="3">
    <location>
        <begin position="460"/>
        <end position="623"/>
    </location>
</feature>
<evidence type="ECO:0000256" key="2">
    <source>
        <dbReference type="SAM" id="MobiDB-lite"/>
    </source>
</evidence>
<sequence length="799" mass="94669">MSDEEPFKDDNQDQGDNPDEDNQDYPQDDPNDENNYEDGDPFEDGDNPKEDEDIKNNDISDNLKLTIDEQGLDENQKLRKWKDLLAEHVQQVQKLRGRNNNLRGHLKKLGDKAEKLVQSNVRKQKLLEQKLDPKHYNLAEKKILYEIKNGKSKQDFANKIDPRILDLLINIDKMEQSNTQMREQIKALKDRNKNLEQTEDVNKLSNEIILIEKQIGDEDRLKKKMQLIMKEQEAELKQQQFDCDYESRLNSLKEQIKKLKDNIKEAQKEELHETRKEVELNNYFAELQKIYRQMCTQLNKPCEEKQHFKQEKQKEQDNINEKQKKVQEFAQKSQDQNQKRFLQIKEKQEEPEEKDELKKALIEFKKDKDPIFNQLKEDVKTLQEELEKKEKEAQKEKRRQIEEYAKLSEDVVQLAKQLKEKEVQTKSSVTKLNDLQRQAQLLEKKQFSDPIQSTQHKPESIMFGIDKKTETCLPFDDSKNLDWTSNMPINQIVVCQNSQNNLIIGLELTYGESENKDNKTTKHIGLQEGNIDKVQININSEEKLSYISGFYNQEQIIFLKFETNKKRIIQVGNMKYKDNQTKDFRIEIKDREILGFNGILDYTSESQNPSERYLVAIGLNIKQKELDISTKKKLKKQKMLEEKDKQRVPVDYRKITYPFKKNHPKHLELVKSQPKLDVSIYEEQKIKLFQKEKERFLQAQRAQLGLLSAKQFSPATYKQQEYLEEDQRRKELNEKRKIMVEQKREEIKSSLTFPVIEMKSPADQDKKGAKTQKNASPQKPQKQPQKEVPKKDDSKPKKK</sequence>
<dbReference type="PANTHER" id="PTHR47293">
    <property type="entry name" value="JACALIN-RELATED LECTIN 3"/>
    <property type="match status" value="1"/>
</dbReference>
<protein>
    <recommendedName>
        <fullName evidence="3">Jacalin-type lectin domain-containing protein</fullName>
    </recommendedName>
</protein>
<accession>A0A8S1MY91</accession>
<name>A0A8S1MY91_PARPR</name>
<reference evidence="4" key="1">
    <citation type="submission" date="2021-01" db="EMBL/GenBank/DDBJ databases">
        <authorList>
            <consortium name="Genoscope - CEA"/>
            <person name="William W."/>
        </authorList>
    </citation>
    <scope>NUCLEOTIDE SEQUENCE</scope>
</reference>
<feature type="compositionally biased region" description="Acidic residues" evidence="2">
    <location>
        <begin position="1"/>
        <end position="45"/>
    </location>
</feature>
<dbReference type="PANTHER" id="PTHR47293:SF15">
    <property type="entry name" value="JACALIN-RELATED LECTIN 19"/>
    <property type="match status" value="1"/>
</dbReference>
<gene>
    <name evidence="4" type="ORF">PPRIM_AZ9-3.1.T0690101</name>
</gene>
<feature type="coiled-coil region" evidence="1">
    <location>
        <begin position="164"/>
        <end position="198"/>
    </location>
</feature>
<evidence type="ECO:0000313" key="4">
    <source>
        <dbReference type="EMBL" id="CAD8083081.1"/>
    </source>
</evidence>
<keyword evidence="1" id="KW-0175">Coiled coil</keyword>
<evidence type="ECO:0000313" key="5">
    <source>
        <dbReference type="Proteomes" id="UP000688137"/>
    </source>
</evidence>
<dbReference type="EMBL" id="CAJJDM010000072">
    <property type="protein sequence ID" value="CAD8083081.1"/>
    <property type="molecule type" value="Genomic_DNA"/>
</dbReference>
<comment type="caution">
    <text evidence="4">The sequence shown here is derived from an EMBL/GenBank/DDBJ whole genome shotgun (WGS) entry which is preliminary data.</text>
</comment>
<keyword evidence="5" id="KW-1185">Reference proteome</keyword>
<proteinExistence type="predicted"/>
<dbReference type="PROSITE" id="PS51752">
    <property type="entry name" value="JACALIN_LECTIN"/>
    <property type="match status" value="1"/>
</dbReference>
<dbReference type="Proteomes" id="UP000688137">
    <property type="component" value="Unassembled WGS sequence"/>
</dbReference>
<dbReference type="InterPro" id="IPR001229">
    <property type="entry name" value="Jacalin-like_lectin_dom"/>
</dbReference>
<feature type="coiled-coil region" evidence="1">
    <location>
        <begin position="305"/>
        <end position="339"/>
    </location>
</feature>